<evidence type="ECO:0000313" key="3">
    <source>
        <dbReference type="EMBL" id="ABD09621.1"/>
    </source>
</evidence>
<dbReference type="SMART" id="SM00900">
    <property type="entry name" value="FMN_bind"/>
    <property type="match status" value="1"/>
</dbReference>
<dbReference type="eggNOG" id="COG3976">
    <property type="taxonomic scope" value="Bacteria"/>
</dbReference>
<sequence>MALMGAAILVVGAKAASGHGERLVALAASPTAAGATPQPSAGATPQPSAQPAQPSASAGTPAPSFSATAGSTGSGSAGTVTTRTVTGDAIDTRYGPVQVQLVLVGKKITDVVVLQMPDRERRDIEINERAVPILRQEVLDAQNARIDTVSGASYTSNGYAWSVQSALDKAGA</sequence>
<organism evidence="3 4">
    <name type="scientific">Frankia casuarinae (strain DSM 45818 / CECT 9043 / HFP020203 / CcI3)</name>
    <dbReference type="NCBI Taxonomy" id="106370"/>
    <lineage>
        <taxon>Bacteria</taxon>
        <taxon>Bacillati</taxon>
        <taxon>Actinomycetota</taxon>
        <taxon>Actinomycetes</taxon>
        <taxon>Frankiales</taxon>
        <taxon>Frankiaceae</taxon>
        <taxon>Frankia</taxon>
    </lineage>
</organism>
<feature type="region of interest" description="Disordered" evidence="1">
    <location>
        <begin position="31"/>
        <end position="80"/>
    </location>
</feature>
<dbReference type="GO" id="GO:0016020">
    <property type="term" value="C:membrane"/>
    <property type="evidence" value="ECO:0007669"/>
    <property type="project" value="InterPro"/>
</dbReference>
<dbReference type="EMBL" id="CP000249">
    <property type="protein sequence ID" value="ABD09621.1"/>
    <property type="molecule type" value="Genomic_DNA"/>
</dbReference>
<dbReference type="Pfam" id="PF04205">
    <property type="entry name" value="FMN_bind"/>
    <property type="match status" value="1"/>
</dbReference>
<protein>
    <submittedName>
        <fullName evidence="3">FMN-binding</fullName>
    </submittedName>
</protein>
<dbReference type="KEGG" id="fra:Francci3_0232"/>
<dbReference type="GO" id="GO:0010181">
    <property type="term" value="F:FMN binding"/>
    <property type="evidence" value="ECO:0007669"/>
    <property type="project" value="InterPro"/>
</dbReference>
<dbReference type="STRING" id="106370.Francci3_0232"/>
<proteinExistence type="predicted"/>
<evidence type="ECO:0000259" key="2">
    <source>
        <dbReference type="SMART" id="SM00900"/>
    </source>
</evidence>
<gene>
    <name evidence="3" type="ordered locus">Francci3_0232</name>
</gene>
<dbReference type="Proteomes" id="UP000001937">
    <property type="component" value="Chromosome"/>
</dbReference>
<dbReference type="HOGENOM" id="CLU_065810_1_1_11"/>
<dbReference type="AlphaFoldDB" id="Q2JGH1"/>
<accession>Q2JGH1</accession>
<reference evidence="3 4" key="1">
    <citation type="journal article" date="2007" name="Genome Res.">
        <title>Genome characteristics of facultatively symbiotic Frankia sp. strains reflect host range and host plant biogeography.</title>
        <authorList>
            <person name="Normand P."/>
            <person name="Lapierre P."/>
            <person name="Tisa L.S."/>
            <person name="Gogarten J.P."/>
            <person name="Alloisio N."/>
            <person name="Bagnarol E."/>
            <person name="Bassi C.A."/>
            <person name="Berry A.M."/>
            <person name="Bickhart D.M."/>
            <person name="Choisne N."/>
            <person name="Couloux A."/>
            <person name="Cournoyer B."/>
            <person name="Cruveiller S."/>
            <person name="Daubin V."/>
            <person name="Demange N."/>
            <person name="Francino M.P."/>
            <person name="Goltsman E."/>
            <person name="Huang Y."/>
            <person name="Kopp O.R."/>
            <person name="Labarre L."/>
            <person name="Lapidus A."/>
            <person name="Lavire C."/>
            <person name="Marechal J."/>
            <person name="Martinez M."/>
            <person name="Mastronunzio J.E."/>
            <person name="Mullin B.C."/>
            <person name="Niemann J."/>
            <person name="Pujic P."/>
            <person name="Rawnsley T."/>
            <person name="Rouy Z."/>
            <person name="Schenowitz C."/>
            <person name="Sellstedt A."/>
            <person name="Tavares F."/>
            <person name="Tomkins J.P."/>
            <person name="Vallenet D."/>
            <person name="Valverde C."/>
            <person name="Wall L.G."/>
            <person name="Wang Y."/>
            <person name="Medigue C."/>
            <person name="Benson D.R."/>
        </authorList>
    </citation>
    <scope>NUCLEOTIDE SEQUENCE [LARGE SCALE GENOMIC DNA]</scope>
    <source>
        <strain evidence="4">DSM 45818 / CECT 9043 / CcI3</strain>
    </source>
</reference>
<dbReference type="Gene3D" id="3.90.1010.20">
    <property type="match status" value="1"/>
</dbReference>
<keyword evidence="4" id="KW-1185">Reference proteome</keyword>
<feature type="compositionally biased region" description="Low complexity" evidence="1">
    <location>
        <begin position="31"/>
        <end position="71"/>
    </location>
</feature>
<feature type="domain" description="FMN-binding" evidence="2">
    <location>
        <begin position="93"/>
        <end position="170"/>
    </location>
</feature>
<evidence type="ECO:0000256" key="1">
    <source>
        <dbReference type="SAM" id="MobiDB-lite"/>
    </source>
</evidence>
<name>Q2JGH1_FRACC</name>
<evidence type="ECO:0000313" key="4">
    <source>
        <dbReference type="Proteomes" id="UP000001937"/>
    </source>
</evidence>
<dbReference type="InterPro" id="IPR007329">
    <property type="entry name" value="FMN-bd"/>
</dbReference>